<feature type="transmembrane region" description="Helical" evidence="1">
    <location>
        <begin position="141"/>
        <end position="162"/>
    </location>
</feature>
<organism evidence="3 4">
    <name type="scientific">Sphingomonas oligophenolica</name>
    <dbReference type="NCBI Taxonomy" id="301154"/>
    <lineage>
        <taxon>Bacteria</taxon>
        <taxon>Pseudomonadati</taxon>
        <taxon>Pseudomonadota</taxon>
        <taxon>Alphaproteobacteria</taxon>
        <taxon>Sphingomonadales</taxon>
        <taxon>Sphingomonadaceae</taxon>
        <taxon>Sphingomonas</taxon>
    </lineage>
</organism>
<feature type="transmembrane region" description="Helical" evidence="1">
    <location>
        <begin position="174"/>
        <end position="197"/>
    </location>
</feature>
<feature type="transmembrane region" description="Helical" evidence="1">
    <location>
        <begin position="209"/>
        <end position="226"/>
    </location>
</feature>
<keyword evidence="1" id="KW-1133">Transmembrane helix</keyword>
<feature type="domain" description="Acyltransferase 3" evidence="2">
    <location>
        <begin position="5"/>
        <end position="354"/>
    </location>
</feature>
<accession>A0ABU9Y5J8</accession>
<evidence type="ECO:0000313" key="4">
    <source>
        <dbReference type="Proteomes" id="UP001419910"/>
    </source>
</evidence>
<keyword evidence="4" id="KW-1185">Reference proteome</keyword>
<keyword evidence="3" id="KW-0012">Acyltransferase</keyword>
<evidence type="ECO:0000259" key="2">
    <source>
        <dbReference type="Pfam" id="PF01757"/>
    </source>
</evidence>
<keyword evidence="1" id="KW-0472">Membrane</keyword>
<dbReference type="PANTHER" id="PTHR36927">
    <property type="entry name" value="BLR4337 PROTEIN"/>
    <property type="match status" value="1"/>
</dbReference>
<dbReference type="PANTHER" id="PTHR36927:SF3">
    <property type="entry name" value="GLUCANS BIOSYNTHESIS PROTEIN C"/>
    <property type="match status" value="1"/>
</dbReference>
<keyword evidence="1" id="KW-0812">Transmembrane</keyword>
<gene>
    <name evidence="3" type="ORF">ABC974_15560</name>
</gene>
<feature type="transmembrane region" description="Helical" evidence="1">
    <location>
        <begin position="87"/>
        <end position="105"/>
    </location>
</feature>
<feature type="transmembrane region" description="Helical" evidence="1">
    <location>
        <begin position="42"/>
        <end position="66"/>
    </location>
</feature>
<feature type="transmembrane region" description="Helical" evidence="1">
    <location>
        <begin position="238"/>
        <end position="256"/>
    </location>
</feature>
<dbReference type="RefSeq" id="WP_343888849.1">
    <property type="nucleotide sequence ID" value="NZ_BAAAEH010000014.1"/>
</dbReference>
<dbReference type="EC" id="2.3.1.-" evidence="3"/>
<feature type="transmembrane region" description="Helical" evidence="1">
    <location>
        <begin position="339"/>
        <end position="357"/>
    </location>
</feature>
<dbReference type="InterPro" id="IPR050623">
    <property type="entry name" value="Glucan_succinyl_AcylTrfase"/>
</dbReference>
<dbReference type="GO" id="GO:0016746">
    <property type="term" value="F:acyltransferase activity"/>
    <property type="evidence" value="ECO:0007669"/>
    <property type="project" value="UniProtKB-KW"/>
</dbReference>
<evidence type="ECO:0000256" key="1">
    <source>
        <dbReference type="SAM" id="Phobius"/>
    </source>
</evidence>
<feature type="transmembrane region" description="Helical" evidence="1">
    <location>
        <begin position="313"/>
        <end position="333"/>
    </location>
</feature>
<dbReference type="InterPro" id="IPR002656">
    <property type="entry name" value="Acyl_transf_3_dom"/>
</dbReference>
<dbReference type="EMBL" id="JBDIME010000014">
    <property type="protein sequence ID" value="MEN2791051.1"/>
    <property type="molecule type" value="Genomic_DNA"/>
</dbReference>
<feature type="transmembrane region" description="Helical" evidence="1">
    <location>
        <begin position="12"/>
        <end position="30"/>
    </location>
</feature>
<dbReference type="Pfam" id="PF01757">
    <property type="entry name" value="Acyl_transf_3"/>
    <property type="match status" value="1"/>
</dbReference>
<name>A0ABU9Y5J8_9SPHN</name>
<comment type="caution">
    <text evidence="3">The sequence shown here is derived from an EMBL/GenBank/DDBJ whole genome shotgun (WGS) entry which is preliminary data.</text>
</comment>
<protein>
    <submittedName>
        <fullName evidence="3">Acyltransferase</fullName>
        <ecNumber evidence="3">2.3.1.-</ecNumber>
    </submittedName>
</protein>
<keyword evidence="3" id="KW-0808">Transferase</keyword>
<evidence type="ECO:0000313" key="3">
    <source>
        <dbReference type="EMBL" id="MEN2791051.1"/>
    </source>
</evidence>
<proteinExistence type="predicted"/>
<sequence>MDRHYGLDWLRIGAFALLIFYHVGMVFVPWDFHVKTSHPTEWVAIPMLAANSWRLMLLFVVSGYASRALLVKGGHVGGFIGSRSKRLLIPLLFGMAVIVPLQPWIELMGKHGYAQGFAWFWLHDYFRFGSLEGMILPTWQHLWFVVYLWIYTMALAAGLWLARGRSVQPVFDRVFGTVAVVLVPIAWLLFVDMVLLQGAQETHDLFDDPLAHLHYLPGFLFGFALARSGPAMAAIGRWWRPAAVVAALSYCIVAAIEWRWPGSAMPSPFGAIFAAAHAVQGWCTIVALIGVAERFWNHDHPWRKTLTEAVFPFYIVHQTVIVGVEWILLGQNLPAAEEFAILVAATIAGCWAFYLLGREINWLRPLIGLRTKSARPRVNDRLSPSGA</sequence>
<dbReference type="Proteomes" id="UP001419910">
    <property type="component" value="Unassembled WGS sequence"/>
</dbReference>
<reference evidence="3 4" key="1">
    <citation type="submission" date="2024-05" db="EMBL/GenBank/DDBJ databases">
        <authorList>
            <person name="Liu Q."/>
            <person name="Xin Y.-H."/>
        </authorList>
    </citation>
    <scope>NUCLEOTIDE SEQUENCE [LARGE SCALE GENOMIC DNA]</scope>
    <source>
        <strain evidence="3 4">CGMCC 1.10181</strain>
    </source>
</reference>
<feature type="transmembrane region" description="Helical" evidence="1">
    <location>
        <begin position="268"/>
        <end position="292"/>
    </location>
</feature>